<dbReference type="EMBL" id="KI912110">
    <property type="protein sequence ID" value="ETS85336.1"/>
    <property type="molecule type" value="Genomic_DNA"/>
</dbReference>
<keyword evidence="3" id="KW-1185">Reference proteome</keyword>
<proteinExistence type="predicted"/>
<dbReference type="KEGG" id="pfy:PFICI_03361"/>
<dbReference type="HOGENOM" id="CLU_2688596_0_0_1"/>
<dbReference type="AlphaFoldDB" id="W3XJE8"/>
<feature type="signal peptide" evidence="1">
    <location>
        <begin position="1"/>
        <end position="16"/>
    </location>
</feature>
<keyword evidence="1" id="KW-0732">Signal</keyword>
<name>W3XJE8_PESFW</name>
<sequence>MKFLSMLALLVATVAAAPQSLDSLPLAGVIEEVGKDAQPGLEQLQDQLNTGDGKGAKDVLSGLLGGIGLGGLAR</sequence>
<evidence type="ECO:0000313" key="2">
    <source>
        <dbReference type="EMBL" id="ETS85336.1"/>
    </source>
</evidence>
<feature type="chain" id="PRO_5004835143" evidence="1">
    <location>
        <begin position="17"/>
        <end position="74"/>
    </location>
</feature>
<dbReference type="RefSeq" id="XP_007830133.1">
    <property type="nucleotide sequence ID" value="XM_007831942.1"/>
</dbReference>
<accession>W3XJE8</accession>
<evidence type="ECO:0000313" key="3">
    <source>
        <dbReference type="Proteomes" id="UP000030651"/>
    </source>
</evidence>
<dbReference type="InParanoid" id="W3XJE8"/>
<gene>
    <name evidence="2" type="ORF">PFICI_03361</name>
</gene>
<dbReference type="Proteomes" id="UP000030651">
    <property type="component" value="Unassembled WGS sequence"/>
</dbReference>
<protein>
    <submittedName>
        <fullName evidence="2">Uncharacterized protein</fullName>
    </submittedName>
</protein>
<reference evidence="3" key="1">
    <citation type="journal article" date="2015" name="BMC Genomics">
        <title>Genomic and transcriptomic analysis of the endophytic fungus Pestalotiopsis fici reveals its lifestyle and high potential for synthesis of natural products.</title>
        <authorList>
            <person name="Wang X."/>
            <person name="Zhang X."/>
            <person name="Liu L."/>
            <person name="Xiang M."/>
            <person name="Wang W."/>
            <person name="Sun X."/>
            <person name="Che Y."/>
            <person name="Guo L."/>
            <person name="Liu G."/>
            <person name="Guo L."/>
            <person name="Wang C."/>
            <person name="Yin W.B."/>
            <person name="Stadler M."/>
            <person name="Zhang X."/>
            <person name="Liu X."/>
        </authorList>
    </citation>
    <scope>NUCLEOTIDE SEQUENCE [LARGE SCALE GENOMIC DNA]</scope>
    <source>
        <strain evidence="3">W106-1 / CGMCC3.15140</strain>
    </source>
</reference>
<dbReference type="GeneID" id="19268374"/>
<organism evidence="2 3">
    <name type="scientific">Pestalotiopsis fici (strain W106-1 / CGMCC3.15140)</name>
    <dbReference type="NCBI Taxonomy" id="1229662"/>
    <lineage>
        <taxon>Eukaryota</taxon>
        <taxon>Fungi</taxon>
        <taxon>Dikarya</taxon>
        <taxon>Ascomycota</taxon>
        <taxon>Pezizomycotina</taxon>
        <taxon>Sordariomycetes</taxon>
        <taxon>Xylariomycetidae</taxon>
        <taxon>Amphisphaeriales</taxon>
        <taxon>Sporocadaceae</taxon>
        <taxon>Pestalotiopsis</taxon>
    </lineage>
</organism>
<evidence type="ECO:0000256" key="1">
    <source>
        <dbReference type="SAM" id="SignalP"/>
    </source>
</evidence>